<evidence type="ECO:0000259" key="1">
    <source>
        <dbReference type="PROSITE" id="PS51708"/>
    </source>
</evidence>
<dbReference type="Gene3D" id="1.40.20.10">
    <property type="entry name" value="CHAD domain"/>
    <property type="match status" value="1"/>
</dbReference>
<dbReference type="InterPro" id="IPR007899">
    <property type="entry name" value="CHAD_dom"/>
</dbReference>
<gene>
    <name evidence="2" type="ORF">LL252_18260</name>
</gene>
<proteinExistence type="predicted"/>
<accession>A0A9Q3UP18</accession>
<organism evidence="2 3">
    <name type="scientific">Alloalcanivorax marinus</name>
    <dbReference type="NCBI Taxonomy" id="1177169"/>
    <lineage>
        <taxon>Bacteria</taxon>
        <taxon>Pseudomonadati</taxon>
        <taxon>Pseudomonadota</taxon>
        <taxon>Gammaproteobacteria</taxon>
        <taxon>Oceanospirillales</taxon>
        <taxon>Alcanivoracaceae</taxon>
        <taxon>Alloalcanivorax</taxon>
    </lineage>
</organism>
<evidence type="ECO:0000313" key="2">
    <source>
        <dbReference type="EMBL" id="MCC4310512.1"/>
    </source>
</evidence>
<dbReference type="SMART" id="SM00880">
    <property type="entry name" value="CHAD"/>
    <property type="match status" value="1"/>
</dbReference>
<dbReference type="InterPro" id="IPR038186">
    <property type="entry name" value="CHAD_dom_sf"/>
</dbReference>
<sequence length="294" mass="33373">MGQKPGDETALMTRLIEAARAQDETALTLLKDQTTLDPDRVHDLRVTVKRLRALWRLMATQGHRKTAEKRDKALRDAARRLSVARDRQVMGETLDALRAGTRRDYEQAAVDAVRRMALPEDQAAVAPAAPEGLETVFSDDRAAWDALTVEEGTELLRKGFGRLYADARQRGFEAIAENRASVWHDFRKSAKAQLYLLDPIADRLDDSDVAIKDLKKLGRRLGELHDLQVLEEFLRQARKEADDKEPFAHVRQMIGRREAAVVEDCEKRTRRFFGPKPKAFRQALRQALNLKKGG</sequence>
<dbReference type="AlphaFoldDB" id="A0A9Q3UP18"/>
<evidence type="ECO:0000313" key="3">
    <source>
        <dbReference type="Proteomes" id="UP001108027"/>
    </source>
</evidence>
<dbReference type="Proteomes" id="UP001108027">
    <property type="component" value="Unassembled WGS sequence"/>
</dbReference>
<reference evidence="2" key="1">
    <citation type="submission" date="2021-10" db="EMBL/GenBank/DDBJ databases">
        <title>The diversity and Nitrogen Metabolism of Culturable Nitrate-Utilizing Bacteria Within the Oxygen Minimum Zone of the Changjiang (Yangtze River)Estuary.</title>
        <authorList>
            <person name="Zhang D."/>
            <person name="Zheng J."/>
            <person name="Liu S."/>
            <person name="He W."/>
        </authorList>
    </citation>
    <scope>NUCLEOTIDE SEQUENCE</scope>
    <source>
        <strain evidence="2">FXH-223</strain>
    </source>
</reference>
<comment type="caution">
    <text evidence="2">The sequence shown here is derived from an EMBL/GenBank/DDBJ whole genome shotgun (WGS) entry which is preliminary data.</text>
</comment>
<dbReference type="Pfam" id="PF05235">
    <property type="entry name" value="CHAD"/>
    <property type="match status" value="1"/>
</dbReference>
<dbReference type="PANTHER" id="PTHR39339">
    <property type="entry name" value="SLR1444 PROTEIN"/>
    <property type="match status" value="1"/>
</dbReference>
<protein>
    <submittedName>
        <fullName evidence="2">CHAD domain-containing protein</fullName>
    </submittedName>
</protein>
<dbReference type="PANTHER" id="PTHR39339:SF1">
    <property type="entry name" value="CHAD DOMAIN-CONTAINING PROTEIN"/>
    <property type="match status" value="1"/>
</dbReference>
<dbReference type="EMBL" id="JAJGNA010000042">
    <property type="protein sequence ID" value="MCC4310512.1"/>
    <property type="molecule type" value="Genomic_DNA"/>
</dbReference>
<feature type="domain" description="CHAD" evidence="1">
    <location>
        <begin position="5"/>
        <end position="285"/>
    </location>
</feature>
<keyword evidence="3" id="KW-1185">Reference proteome</keyword>
<dbReference type="PROSITE" id="PS51708">
    <property type="entry name" value="CHAD"/>
    <property type="match status" value="1"/>
</dbReference>
<name>A0A9Q3UP18_9GAMM</name>